<feature type="domain" description="DUF7788" evidence="1">
    <location>
        <begin position="46"/>
        <end position="112"/>
    </location>
</feature>
<dbReference type="InterPro" id="IPR011205">
    <property type="entry name" value="UCP015417_vWA"/>
</dbReference>
<gene>
    <name evidence="2" type="ORF">C1H46_018440</name>
</gene>
<dbReference type="AlphaFoldDB" id="A0A540MB34"/>
<dbReference type="STRING" id="106549.A0A540MB34"/>
<dbReference type="PANTHER" id="PTHR31373:SF17">
    <property type="entry name" value="OS06G0652100 PROTEIN"/>
    <property type="match status" value="1"/>
</dbReference>
<evidence type="ECO:0000313" key="2">
    <source>
        <dbReference type="EMBL" id="TQD95953.1"/>
    </source>
</evidence>
<evidence type="ECO:0000259" key="1">
    <source>
        <dbReference type="Pfam" id="PF25043"/>
    </source>
</evidence>
<dbReference type="Proteomes" id="UP000315295">
    <property type="component" value="Unassembled WGS sequence"/>
</dbReference>
<accession>A0A540MB34</accession>
<dbReference type="EMBL" id="VIEB01000302">
    <property type="protein sequence ID" value="TQD95953.1"/>
    <property type="molecule type" value="Genomic_DNA"/>
</dbReference>
<comment type="caution">
    <text evidence="2">The sequence shown here is derived from an EMBL/GenBank/DDBJ whole genome shotgun (WGS) entry which is preliminary data.</text>
</comment>
<name>A0A540MB34_MALBA</name>
<dbReference type="Pfam" id="PF25043">
    <property type="entry name" value="DUF7788"/>
    <property type="match status" value="1"/>
</dbReference>
<sequence>MVEVYLKEGKLKNWLAVCDVDNTLSAGLALGLLLPQLSDEPWKGKETNYEEIRNKYKKKGYANVVPHLVIWNMIKPEYSAGHCREPEPGVTLLSGFSYKLLEFFLKNDGDIGPNHDLESAVSAPAYQILAVVD</sequence>
<organism evidence="2 3">
    <name type="scientific">Malus baccata</name>
    <name type="common">Siberian crab apple</name>
    <name type="synonym">Pyrus baccata</name>
    <dbReference type="NCBI Taxonomy" id="106549"/>
    <lineage>
        <taxon>Eukaryota</taxon>
        <taxon>Viridiplantae</taxon>
        <taxon>Streptophyta</taxon>
        <taxon>Embryophyta</taxon>
        <taxon>Tracheophyta</taxon>
        <taxon>Spermatophyta</taxon>
        <taxon>Magnoliopsida</taxon>
        <taxon>eudicotyledons</taxon>
        <taxon>Gunneridae</taxon>
        <taxon>Pentapetalae</taxon>
        <taxon>rosids</taxon>
        <taxon>fabids</taxon>
        <taxon>Rosales</taxon>
        <taxon>Rosaceae</taxon>
        <taxon>Amygdaloideae</taxon>
        <taxon>Maleae</taxon>
        <taxon>Malus</taxon>
    </lineage>
</organism>
<protein>
    <recommendedName>
        <fullName evidence="1">DUF7788 domain-containing protein</fullName>
    </recommendedName>
</protein>
<dbReference type="InterPro" id="IPR056690">
    <property type="entry name" value="DUF7788"/>
</dbReference>
<keyword evidence="3" id="KW-1185">Reference proteome</keyword>
<reference evidence="2 3" key="1">
    <citation type="journal article" date="2019" name="G3 (Bethesda)">
        <title>Sequencing of a Wild Apple (Malus baccata) Genome Unravels the Differences Between Cultivated and Wild Apple Species Regarding Disease Resistance and Cold Tolerance.</title>
        <authorList>
            <person name="Chen X."/>
        </authorList>
    </citation>
    <scope>NUCLEOTIDE SEQUENCE [LARGE SCALE GENOMIC DNA]</scope>
    <source>
        <strain evidence="3">cv. Shandingzi</strain>
        <tissue evidence="2">Leaves</tissue>
    </source>
</reference>
<proteinExistence type="predicted"/>
<dbReference type="PANTHER" id="PTHR31373">
    <property type="entry name" value="OS06G0652100 PROTEIN"/>
    <property type="match status" value="1"/>
</dbReference>
<evidence type="ECO:0000313" key="3">
    <source>
        <dbReference type="Proteomes" id="UP000315295"/>
    </source>
</evidence>